<proteinExistence type="predicted"/>
<evidence type="ECO:0000313" key="13">
    <source>
        <dbReference type="Proteomes" id="UP001501920"/>
    </source>
</evidence>
<dbReference type="GO" id="GO:0016604">
    <property type="term" value="C:nuclear body"/>
    <property type="evidence" value="ECO:0007669"/>
    <property type="project" value="UniProtKB-SubCell"/>
</dbReference>
<feature type="compositionally biased region" description="Polar residues" evidence="11">
    <location>
        <begin position="59"/>
        <end position="68"/>
    </location>
</feature>
<evidence type="ECO:0000256" key="10">
    <source>
        <dbReference type="ARBA" id="ARBA00034306"/>
    </source>
</evidence>
<dbReference type="GO" id="GO:0031410">
    <property type="term" value="C:cytoplasmic vesicle"/>
    <property type="evidence" value="ECO:0007669"/>
    <property type="project" value="UniProtKB-KW"/>
</dbReference>
<dbReference type="PANTHER" id="PTHR31671">
    <property type="entry name" value="DIABETES AND OBESITY REGULATED, ISOFORM G"/>
    <property type="match status" value="1"/>
</dbReference>
<evidence type="ECO:0000313" key="12">
    <source>
        <dbReference type="Ensembl" id="ENSPNAP00000043100.1"/>
    </source>
</evidence>
<evidence type="ECO:0000256" key="2">
    <source>
        <dbReference type="ARBA" id="ARBA00004514"/>
    </source>
</evidence>
<comment type="subcellular location">
    <subcellularLocation>
        <location evidence="2">Cytoplasm</location>
        <location evidence="2">Cytosol</location>
    </subcellularLocation>
    <subcellularLocation>
        <location evidence="1">Cytoplasmic vesicle</location>
        <location evidence="1">Autophagosome</location>
    </subcellularLocation>
    <subcellularLocation>
        <location evidence="10">Nucleus</location>
        <location evidence="10">Nuclear body</location>
    </subcellularLocation>
</comment>
<dbReference type="GO" id="GO:0005829">
    <property type="term" value="C:cytosol"/>
    <property type="evidence" value="ECO:0007669"/>
    <property type="project" value="UniProtKB-SubCell"/>
</dbReference>
<evidence type="ECO:0000256" key="4">
    <source>
        <dbReference type="ARBA" id="ARBA00023006"/>
    </source>
</evidence>
<evidence type="ECO:0000256" key="11">
    <source>
        <dbReference type="SAM" id="MobiDB-lite"/>
    </source>
</evidence>
<evidence type="ECO:0008006" key="14">
    <source>
        <dbReference type="Google" id="ProtNLM"/>
    </source>
</evidence>
<protein>
    <recommendedName>
        <fullName evidence="14">Tumor protein p53 inducible nuclear protein 2</fullName>
    </recommendedName>
</protein>
<dbReference type="GO" id="GO:0000045">
    <property type="term" value="P:autophagosome assembly"/>
    <property type="evidence" value="ECO:0007669"/>
    <property type="project" value="TreeGrafter"/>
</dbReference>
<dbReference type="Proteomes" id="UP001501920">
    <property type="component" value="Chromosome 9"/>
</dbReference>
<dbReference type="GO" id="GO:0005776">
    <property type="term" value="C:autophagosome"/>
    <property type="evidence" value="ECO:0007669"/>
    <property type="project" value="UniProtKB-SubCell"/>
</dbReference>
<dbReference type="AlphaFoldDB" id="A0AAR2ITT2"/>
<dbReference type="GO" id="GO:0045893">
    <property type="term" value="P:positive regulation of DNA-templated transcription"/>
    <property type="evidence" value="ECO:0007669"/>
    <property type="project" value="TreeGrafter"/>
</dbReference>
<keyword evidence="13" id="KW-1185">Reference proteome</keyword>
<sequence>MFQRLSNLLFGEVEDVSAELNGPKPCVTEADDEGWLLVNLPGNGDCTMLGEDGAEAPPTAQSLPNSECQRAESKHVPATPPRTCDPAPSPRKSCRTRVAKAKAACSPSPRSPGFPFCPNSPSPVGSVGVKALSSPAHCPLGSAPVSPGSRSDCSSGGSGLERGSMDESWFVTPPPCFTAEGATAEASPMEDLLIEHPSMSVYVSPGNLSVVEQSVASLTSSVSRMSESVPPPVVRSSMPPRMARGAACQVVPLAKVTQVSRVQRAKARVERRHLGRNRMQRQNRVREQIPRHTAGARTSFLHQPCQRSLCH</sequence>
<feature type="region of interest" description="Disordered" evidence="11">
    <location>
        <begin position="141"/>
        <end position="165"/>
    </location>
</feature>
<evidence type="ECO:0000256" key="7">
    <source>
        <dbReference type="ARBA" id="ARBA00023163"/>
    </source>
</evidence>
<feature type="compositionally biased region" description="Low complexity" evidence="11">
    <location>
        <begin position="146"/>
        <end position="155"/>
    </location>
</feature>
<dbReference type="RefSeq" id="XP_017553701.1">
    <property type="nucleotide sequence ID" value="XM_017698212.2"/>
</dbReference>
<keyword evidence="9" id="KW-0968">Cytoplasmic vesicle</keyword>
<keyword evidence="7" id="KW-0804">Transcription</keyword>
<evidence type="ECO:0000256" key="1">
    <source>
        <dbReference type="ARBA" id="ARBA00004419"/>
    </source>
</evidence>
<evidence type="ECO:0000256" key="6">
    <source>
        <dbReference type="ARBA" id="ARBA00023159"/>
    </source>
</evidence>
<evidence type="ECO:0000256" key="8">
    <source>
        <dbReference type="ARBA" id="ARBA00023242"/>
    </source>
</evidence>
<reference evidence="12" key="2">
    <citation type="submission" date="2025-08" db="UniProtKB">
        <authorList>
            <consortium name="Ensembl"/>
        </authorList>
    </citation>
    <scope>IDENTIFICATION</scope>
</reference>
<name>A0AAR2ITT2_PYGNA</name>
<keyword evidence="8" id="KW-0539">Nucleus</keyword>
<dbReference type="GeneTree" id="ENSGT00530000063829"/>
<dbReference type="GeneID" id="108427756"/>
<evidence type="ECO:0000256" key="9">
    <source>
        <dbReference type="ARBA" id="ARBA00023329"/>
    </source>
</evidence>
<keyword evidence="4" id="KW-0072">Autophagy</keyword>
<evidence type="ECO:0000256" key="5">
    <source>
        <dbReference type="ARBA" id="ARBA00023015"/>
    </source>
</evidence>
<accession>A0AAR2ITT2</accession>
<dbReference type="RefSeq" id="XP_017553702.1">
    <property type="nucleotide sequence ID" value="XM_017698213.2"/>
</dbReference>
<reference evidence="12 13" key="1">
    <citation type="submission" date="2020-10" db="EMBL/GenBank/DDBJ databases">
        <title>Pygocentrus nattereri (red-bellied piranha) genome, fPygNat1, primary haplotype.</title>
        <authorList>
            <person name="Myers G."/>
            <person name="Meyer A."/>
            <person name="Karagic N."/>
            <person name="Pippel M."/>
            <person name="Winkler S."/>
            <person name="Tracey A."/>
            <person name="Wood J."/>
            <person name="Formenti G."/>
            <person name="Howe K."/>
            <person name="Fedrigo O."/>
            <person name="Jarvis E.D."/>
        </authorList>
    </citation>
    <scope>NUCLEOTIDE SEQUENCE [LARGE SCALE GENOMIC DNA]</scope>
</reference>
<feature type="region of interest" description="Disordered" evidence="11">
    <location>
        <begin position="51"/>
        <end position="92"/>
    </location>
</feature>
<dbReference type="Pfam" id="PF14839">
    <property type="entry name" value="DOR"/>
    <property type="match status" value="1"/>
</dbReference>
<organism evidence="12 13">
    <name type="scientific">Pygocentrus nattereri</name>
    <name type="common">Red-bellied piranha</name>
    <dbReference type="NCBI Taxonomy" id="42514"/>
    <lineage>
        <taxon>Eukaryota</taxon>
        <taxon>Metazoa</taxon>
        <taxon>Chordata</taxon>
        <taxon>Craniata</taxon>
        <taxon>Vertebrata</taxon>
        <taxon>Euteleostomi</taxon>
        <taxon>Actinopterygii</taxon>
        <taxon>Neopterygii</taxon>
        <taxon>Teleostei</taxon>
        <taxon>Ostariophysi</taxon>
        <taxon>Characiformes</taxon>
        <taxon>Characoidei</taxon>
        <taxon>Pygocentrus</taxon>
    </lineage>
</organism>
<evidence type="ECO:0000256" key="3">
    <source>
        <dbReference type="ARBA" id="ARBA00022490"/>
    </source>
</evidence>
<dbReference type="CTD" id="569441"/>
<dbReference type="Ensembl" id="ENSPNAT00000053287.1">
    <property type="protein sequence ID" value="ENSPNAP00000043100.1"/>
    <property type="gene ID" value="ENSPNAG00000024099.2"/>
</dbReference>
<keyword evidence="3" id="KW-0963">Cytoplasm</keyword>
<keyword evidence="6" id="KW-0010">Activator</keyword>
<dbReference type="InterPro" id="IPR029431">
    <property type="entry name" value="TP53INP"/>
</dbReference>
<reference evidence="12" key="3">
    <citation type="submission" date="2025-09" db="UniProtKB">
        <authorList>
            <consortium name="Ensembl"/>
        </authorList>
    </citation>
    <scope>IDENTIFICATION</scope>
</reference>
<keyword evidence="5" id="KW-0805">Transcription regulation</keyword>
<dbReference type="PANTHER" id="PTHR31671:SF2">
    <property type="entry name" value="TUMOR PROTEIN P53-INDUCIBLE NUCLEAR PROTEIN 2"/>
    <property type="match status" value="1"/>
</dbReference>